<feature type="transmembrane region" description="Helical" evidence="1">
    <location>
        <begin position="743"/>
        <end position="763"/>
    </location>
</feature>
<keyword evidence="1" id="KW-0812">Transmembrane</keyword>
<dbReference type="Proteomes" id="UP000198324">
    <property type="component" value="Unassembled WGS sequence"/>
</dbReference>
<reference evidence="2 3" key="1">
    <citation type="submission" date="2017-06" db="EMBL/GenBank/DDBJ databases">
        <authorList>
            <person name="Kim H.J."/>
            <person name="Triplett B.A."/>
        </authorList>
    </citation>
    <scope>NUCLEOTIDE SEQUENCE [LARGE SCALE GENOMIC DNA]</scope>
    <source>
        <strain evidence="2 3">DSM 13116</strain>
    </source>
</reference>
<dbReference type="EMBL" id="FZOC01000010">
    <property type="protein sequence ID" value="SNS26156.1"/>
    <property type="molecule type" value="Genomic_DNA"/>
</dbReference>
<feature type="transmembrane region" description="Helical" evidence="1">
    <location>
        <begin position="327"/>
        <end position="348"/>
    </location>
</feature>
<feature type="transmembrane region" description="Helical" evidence="1">
    <location>
        <begin position="148"/>
        <end position="166"/>
    </location>
</feature>
<accession>A0A239D0X1</accession>
<keyword evidence="1" id="KW-0472">Membrane</keyword>
<name>A0A239D0X1_9BACT</name>
<feature type="transmembrane region" description="Helical" evidence="1">
    <location>
        <begin position="823"/>
        <end position="843"/>
    </location>
</feature>
<dbReference type="AlphaFoldDB" id="A0A239D0X1"/>
<feature type="transmembrane region" description="Helical" evidence="1">
    <location>
        <begin position="84"/>
        <end position="106"/>
    </location>
</feature>
<feature type="transmembrane region" description="Helical" evidence="1">
    <location>
        <begin position="360"/>
        <end position="391"/>
    </location>
</feature>
<protein>
    <recommendedName>
        <fullName evidence="4">Membrane protein YfhO</fullName>
    </recommendedName>
</protein>
<feature type="transmembrane region" description="Helical" evidence="1">
    <location>
        <begin position="175"/>
        <end position="199"/>
    </location>
</feature>
<evidence type="ECO:0000313" key="3">
    <source>
        <dbReference type="Proteomes" id="UP000198324"/>
    </source>
</evidence>
<feature type="transmembrane region" description="Helical" evidence="1">
    <location>
        <begin position="219"/>
        <end position="241"/>
    </location>
</feature>
<evidence type="ECO:0008006" key="4">
    <source>
        <dbReference type="Google" id="ProtNLM"/>
    </source>
</evidence>
<sequence length="846" mass="93491">MPATCSTLAPNRRDLFLFLALAILCYADKIVLGPLAFVDIYDSLEVHFVHFRNMWKLWTEFGPFSWYPFHAGGAPSFAGQHPPWHPAVLLAGMLPLWLLSLLWNIGQMCLAGYGMSRFLPLLFGISRRSALLAGVLFSITWVSGNVHFVMSYAFPAVFVWCVELCTADSSKGQRVLAAICIALASVFSFPVLTLPHFPVFHLALVLLLGRHLPDFRRQVAGVFLVWTGFVLLFSPTVVSLFEYIPYAQRQWDFAYPGHWPALLSFFKWLKGRLADQQLIALLIMGLPFLSWRPFRVSALLGLGILLVSGVFSSDLKGLFAGSFLLKMDLFMFATCLGLVSAMLAGLALEALTRSDKGVRWPLALAALAVLPCFGAAHKVLAYAFFLGAGLAGVCIMRRKQPRYPSRAAIALMVCLAAAAMLTRQQFMTSGMFAPYAQGMKGHDSLAALAETYWRQPFRTACVDVHPVVAQNLGFDTVGGKGPLFNKHYKDLVGEALRPQLNNAEQFSGFNTLWRQLYLTRLHTDHDQRSWVLDKAPLRDVADFNWNLLYALNVSHVLSDREIGGMSAVAGRPTLSPGFGEQSSFVARLGLSSTYSLPLYLYGLKDPLPRVRLTDPLFVPQGESVPERMGRADLDELRRVAYLTQAEARFFPPPPPLRRFVPEFESPVGTVRLAHWSPDRIRVNGIAERPCVLLLANNFDPGWKAVLSNGTVLPTFRANHAFLGVRISEPGPFSLAFVYSAPHIWWLCLASAFGLGLLFVPLAWPVSERPFSAPAILDQEAPAFAVSRKTALLCGIGAAAVWALAFGLFVMGRHKGPQSGSLGYALWSIPSMGVLVACWTRALLRRI</sequence>
<evidence type="ECO:0000313" key="2">
    <source>
        <dbReference type="EMBL" id="SNS26156.1"/>
    </source>
</evidence>
<proteinExistence type="predicted"/>
<feature type="transmembrane region" description="Helical" evidence="1">
    <location>
        <begin position="296"/>
        <end position="315"/>
    </location>
</feature>
<feature type="transmembrane region" description="Helical" evidence="1">
    <location>
        <begin position="790"/>
        <end position="811"/>
    </location>
</feature>
<feature type="transmembrane region" description="Helical" evidence="1">
    <location>
        <begin position="403"/>
        <end position="421"/>
    </location>
</feature>
<keyword evidence="1" id="KW-1133">Transmembrane helix</keyword>
<gene>
    <name evidence="2" type="ORF">SAMN04488503_0069</name>
</gene>
<organism evidence="2 3">
    <name type="scientific">Humidesulfovibrio mexicanus</name>
    <dbReference type="NCBI Taxonomy" id="147047"/>
    <lineage>
        <taxon>Bacteria</taxon>
        <taxon>Pseudomonadati</taxon>
        <taxon>Thermodesulfobacteriota</taxon>
        <taxon>Desulfovibrionia</taxon>
        <taxon>Desulfovibrionales</taxon>
        <taxon>Desulfovibrionaceae</taxon>
        <taxon>Humidesulfovibrio</taxon>
    </lineage>
</organism>
<evidence type="ECO:0000256" key="1">
    <source>
        <dbReference type="SAM" id="Phobius"/>
    </source>
</evidence>
<feature type="transmembrane region" description="Helical" evidence="1">
    <location>
        <begin position="118"/>
        <end position="142"/>
    </location>
</feature>
<keyword evidence="3" id="KW-1185">Reference proteome</keyword>